<evidence type="ECO:0000313" key="3">
    <source>
        <dbReference type="EMBL" id="QVJ01306.1"/>
    </source>
</evidence>
<comment type="similarity">
    <text evidence="1">Belongs to the glutamate:Na(+) symporter (ESS) (TC 2.A.27) family.</text>
</comment>
<keyword evidence="1" id="KW-0813">Transport</keyword>
<dbReference type="PANTHER" id="PTHR36178:SF1">
    <property type="entry name" value="SODIUM_GLUTAMATE SYMPORTER"/>
    <property type="match status" value="1"/>
</dbReference>
<dbReference type="Pfam" id="PF03616">
    <property type="entry name" value="Glt_symporter"/>
    <property type="match status" value="1"/>
</dbReference>
<feature type="transmembrane region" description="Helical" evidence="1">
    <location>
        <begin position="275"/>
        <end position="297"/>
    </location>
</feature>
<feature type="transmembrane region" description="Helical" evidence="1">
    <location>
        <begin position="303"/>
        <end position="329"/>
    </location>
</feature>
<keyword evidence="1" id="KW-0406">Ion transport</keyword>
<feature type="transmembrane region" description="Helical" evidence="1">
    <location>
        <begin position="95"/>
        <end position="122"/>
    </location>
</feature>
<feature type="transmembrane region" description="Helical" evidence="1">
    <location>
        <begin position="371"/>
        <end position="393"/>
    </location>
</feature>
<keyword evidence="1" id="KW-0739">Sodium transport</keyword>
<reference evidence="3" key="1">
    <citation type="submission" date="2021-05" db="EMBL/GenBank/DDBJ databases">
        <authorList>
            <person name="Kaiqin L."/>
            <person name="Jian G."/>
        </authorList>
    </citation>
    <scope>NUCLEOTIDE SEQUENCE</scope>
    <source>
        <strain evidence="3">HDS5</strain>
    </source>
</reference>
<dbReference type="Proteomes" id="UP000682416">
    <property type="component" value="Chromosome"/>
</dbReference>
<keyword evidence="4" id="KW-1185">Reference proteome</keyword>
<keyword evidence="1" id="KW-0812">Transmembrane</keyword>
<dbReference type="GO" id="GO:0005886">
    <property type="term" value="C:plasma membrane"/>
    <property type="evidence" value="ECO:0007669"/>
    <property type="project" value="UniProtKB-SubCell"/>
</dbReference>
<dbReference type="InterPro" id="IPR004445">
    <property type="entry name" value="GltS"/>
</dbReference>
<feature type="transmembrane region" description="Helical" evidence="1">
    <location>
        <begin position="217"/>
        <end position="238"/>
    </location>
</feature>
<comment type="function">
    <text evidence="1">Catalyzes the sodium-dependent transport of glutamate.</text>
</comment>
<gene>
    <name evidence="3" type="primary">gltS</name>
    <name evidence="3" type="ORF">KGD82_24760</name>
</gene>
<feature type="transmembrane region" description="Helical" evidence="1">
    <location>
        <begin position="36"/>
        <end position="54"/>
    </location>
</feature>
<dbReference type="AlphaFoldDB" id="A0A975L9Y9"/>
<sequence>MNISLDLIQTTTLAVVLLLLGEFARRHVAFLQRFSIPGPVIGGFAFALAVLALRETGVAQLELDTTLQEPAMIAFFTTIGLGASVTLLRKGGKLLIIYLLACWTLAILQNVVGIGMATVLGIDPVLGVMAGAVALEGGHGAAAAFGPTAEALGTDGATAIAIAAATFGLVAGGLLGGPMASWLMRRHKVRVPEASESAASAAVETEEKEEPLGYGPLVNTAVLIGVVMVAGVALGTWFSETTGFVLPAYVGAMVVAAVARNVADRFGLRMHQGALSLVSSLSLGLFLTMAMMGLRIWDLYALALPLVLLLAVQVIVLLLFVALVVFRLLGKGYDAATMAAGMVGHGLGGTPNAMANMDAFNRRFGVRSEKAFLIVPLAGAVLIDIVALPWIVWCINAVA</sequence>
<keyword evidence="1" id="KW-0472">Membrane</keyword>
<comment type="subcellular location">
    <subcellularLocation>
        <location evidence="1">Cell membrane</location>
        <topology evidence="1">Multi-pass membrane protein</topology>
    </subcellularLocation>
</comment>
<dbReference type="EMBL" id="CP074402">
    <property type="protein sequence ID" value="QVJ01306.1"/>
    <property type="molecule type" value="Genomic_DNA"/>
</dbReference>
<dbReference type="HAMAP" id="MF_02062">
    <property type="entry name" value="GltS"/>
    <property type="match status" value="1"/>
</dbReference>
<name>A0A975L9Y9_9ACTN</name>
<organism evidence="3 4">
    <name type="scientific">Nocardiopsis eucommiae</name>
    <dbReference type="NCBI Taxonomy" id="2831970"/>
    <lineage>
        <taxon>Bacteria</taxon>
        <taxon>Bacillati</taxon>
        <taxon>Actinomycetota</taxon>
        <taxon>Actinomycetes</taxon>
        <taxon>Streptosporangiales</taxon>
        <taxon>Nocardiopsidaceae</taxon>
        <taxon>Nocardiopsis</taxon>
    </lineage>
</organism>
<dbReference type="NCBIfam" id="TIGR00210">
    <property type="entry name" value="gltS"/>
    <property type="match status" value="1"/>
</dbReference>
<dbReference type="KEGG" id="nec:KGD82_24760"/>
<dbReference type="GO" id="GO:0015813">
    <property type="term" value="P:L-glutamate transmembrane transport"/>
    <property type="evidence" value="ECO:0007669"/>
    <property type="project" value="UniProtKB-UniRule"/>
</dbReference>
<keyword evidence="1" id="KW-0029">Amino-acid transport</keyword>
<keyword evidence="1" id="KW-0769">Symport</keyword>
<keyword evidence="1" id="KW-1133">Transmembrane helix</keyword>
<accession>A0A975L9Y9</accession>
<evidence type="ECO:0000256" key="1">
    <source>
        <dbReference type="HAMAP-Rule" id="MF_02062"/>
    </source>
</evidence>
<keyword evidence="1" id="KW-1003">Cell membrane</keyword>
<dbReference type="PANTHER" id="PTHR36178">
    <property type="entry name" value="SLR0625 PROTEIN"/>
    <property type="match status" value="1"/>
</dbReference>
<feature type="transmembrane region" description="Helical" evidence="1">
    <location>
        <begin position="6"/>
        <end position="24"/>
    </location>
</feature>
<dbReference type="GO" id="GO:0015501">
    <property type="term" value="F:glutamate:sodium symporter activity"/>
    <property type="evidence" value="ECO:0007669"/>
    <property type="project" value="UniProtKB-UniRule"/>
</dbReference>
<keyword evidence="1" id="KW-0915">Sodium</keyword>
<evidence type="ECO:0000256" key="2">
    <source>
        <dbReference type="NCBIfam" id="TIGR00210"/>
    </source>
</evidence>
<evidence type="ECO:0000313" key="4">
    <source>
        <dbReference type="Proteomes" id="UP000682416"/>
    </source>
</evidence>
<feature type="transmembrane region" description="Helical" evidence="1">
    <location>
        <begin position="70"/>
        <end position="88"/>
    </location>
</feature>
<proteinExistence type="inferred from homology"/>
<feature type="transmembrane region" description="Helical" evidence="1">
    <location>
        <begin position="244"/>
        <end position="263"/>
    </location>
</feature>
<feature type="transmembrane region" description="Helical" evidence="1">
    <location>
        <begin position="157"/>
        <end position="180"/>
    </location>
</feature>
<protein>
    <recommendedName>
        <fullName evidence="1 2">Sodium/glutamate symporter</fullName>
    </recommendedName>
</protein>